<dbReference type="AlphaFoldDB" id="A0A1V1P8B3"/>
<comment type="caution">
    <text evidence="4">The sequence shown here is derived from an EMBL/GenBank/DDBJ whole genome shotgun (WGS) entry which is preliminary data.</text>
</comment>
<dbReference type="PANTHER" id="PTHR44591:SF23">
    <property type="entry name" value="CHEY SUBFAMILY"/>
    <property type="match status" value="1"/>
</dbReference>
<dbReference type="PANTHER" id="PTHR44591">
    <property type="entry name" value="STRESS RESPONSE REGULATOR PROTEIN 1"/>
    <property type="match status" value="1"/>
</dbReference>
<proteinExistence type="predicted"/>
<protein>
    <submittedName>
        <fullName evidence="4">Response regulator receiver protein</fullName>
    </submittedName>
</protein>
<gene>
    <name evidence="4" type="ORF">OMM_08320</name>
</gene>
<evidence type="ECO:0000313" key="4">
    <source>
        <dbReference type="EMBL" id="ETR71127.1"/>
    </source>
</evidence>
<dbReference type="Gene3D" id="3.40.50.2300">
    <property type="match status" value="1"/>
</dbReference>
<reference evidence="5" key="1">
    <citation type="submission" date="2012-11" db="EMBL/GenBank/DDBJ databases">
        <authorList>
            <person name="Lucero-Rivera Y.E."/>
            <person name="Tovar-Ramirez D."/>
        </authorList>
    </citation>
    <scope>NUCLEOTIDE SEQUENCE [LARGE SCALE GENOMIC DNA]</scope>
    <source>
        <strain evidence="5">Araruama</strain>
    </source>
</reference>
<feature type="domain" description="Response regulatory" evidence="3">
    <location>
        <begin position="3"/>
        <end position="120"/>
    </location>
</feature>
<dbReference type="Pfam" id="PF00072">
    <property type="entry name" value="Response_reg"/>
    <property type="match status" value="1"/>
</dbReference>
<dbReference type="SMART" id="SM00448">
    <property type="entry name" value="REC"/>
    <property type="match status" value="1"/>
</dbReference>
<evidence type="ECO:0000256" key="2">
    <source>
        <dbReference type="PROSITE-ProRule" id="PRU00169"/>
    </source>
</evidence>
<evidence type="ECO:0000313" key="5">
    <source>
        <dbReference type="Proteomes" id="UP000189670"/>
    </source>
</evidence>
<sequence>MPTIVIADDDNHLRSMLKQIIETEDYNVIEAMNGQQAIDFVKKHPVDLVITDLIMPTKEGIETINELKHLNPDLPIFAMSGGSLTNAKVNLKIALNLGVSKTFLKPFDVNEMLEAIKAIV</sequence>
<dbReference type="SUPFAM" id="SSF52172">
    <property type="entry name" value="CheY-like"/>
    <property type="match status" value="1"/>
</dbReference>
<evidence type="ECO:0000256" key="1">
    <source>
        <dbReference type="ARBA" id="ARBA00022553"/>
    </source>
</evidence>
<feature type="modified residue" description="4-aspartylphosphate" evidence="2">
    <location>
        <position position="52"/>
    </location>
</feature>
<dbReference type="Proteomes" id="UP000189670">
    <property type="component" value="Unassembled WGS sequence"/>
</dbReference>
<accession>A0A1V1P8B3</accession>
<dbReference type="EMBL" id="ATBP01000317">
    <property type="protein sequence ID" value="ETR71127.1"/>
    <property type="molecule type" value="Genomic_DNA"/>
</dbReference>
<keyword evidence="1 2" id="KW-0597">Phosphoprotein</keyword>
<dbReference type="InterPro" id="IPR011006">
    <property type="entry name" value="CheY-like_superfamily"/>
</dbReference>
<name>A0A1V1P8B3_9BACT</name>
<dbReference type="PROSITE" id="PS50110">
    <property type="entry name" value="RESPONSE_REGULATORY"/>
    <property type="match status" value="1"/>
</dbReference>
<dbReference type="GO" id="GO:0000160">
    <property type="term" value="P:phosphorelay signal transduction system"/>
    <property type="evidence" value="ECO:0007669"/>
    <property type="project" value="InterPro"/>
</dbReference>
<evidence type="ECO:0000259" key="3">
    <source>
        <dbReference type="PROSITE" id="PS50110"/>
    </source>
</evidence>
<dbReference type="InterPro" id="IPR050595">
    <property type="entry name" value="Bact_response_regulator"/>
</dbReference>
<dbReference type="InterPro" id="IPR001789">
    <property type="entry name" value="Sig_transdc_resp-reg_receiver"/>
</dbReference>
<organism evidence="4 5">
    <name type="scientific">Candidatus Magnetoglobus multicellularis str. Araruama</name>
    <dbReference type="NCBI Taxonomy" id="890399"/>
    <lineage>
        <taxon>Bacteria</taxon>
        <taxon>Pseudomonadati</taxon>
        <taxon>Thermodesulfobacteriota</taxon>
        <taxon>Desulfobacteria</taxon>
        <taxon>Desulfobacterales</taxon>
        <taxon>Desulfobacteraceae</taxon>
        <taxon>Candidatus Magnetoglobus</taxon>
    </lineage>
</organism>